<keyword evidence="4 12" id="KW-1003">Cell membrane</keyword>
<organism evidence="13 14">
    <name type="scientific">Vagococcus fluvialis bH819</name>
    <dbReference type="NCBI Taxonomy" id="1255619"/>
    <lineage>
        <taxon>Bacteria</taxon>
        <taxon>Bacillati</taxon>
        <taxon>Bacillota</taxon>
        <taxon>Bacilli</taxon>
        <taxon>Lactobacillales</taxon>
        <taxon>Enterococcaceae</taxon>
        <taxon>Vagococcus</taxon>
    </lineage>
</organism>
<evidence type="ECO:0000256" key="6">
    <source>
        <dbReference type="ARBA" id="ARBA00022692"/>
    </source>
</evidence>
<evidence type="ECO:0000256" key="5">
    <source>
        <dbReference type="ARBA" id="ARBA00022617"/>
    </source>
</evidence>
<dbReference type="InterPro" id="IPR002585">
    <property type="entry name" value="Cyt-d_ubiquinol_oxidase_su_1"/>
</dbReference>
<evidence type="ECO:0000313" key="14">
    <source>
        <dbReference type="Proteomes" id="UP000195918"/>
    </source>
</evidence>
<feature type="transmembrane region" description="Helical" evidence="12">
    <location>
        <begin position="20"/>
        <end position="42"/>
    </location>
</feature>
<keyword evidence="13" id="KW-0560">Oxidoreductase</keyword>
<dbReference type="GO" id="GO:0009055">
    <property type="term" value="F:electron transfer activity"/>
    <property type="evidence" value="ECO:0007669"/>
    <property type="project" value="UniProtKB-UniRule"/>
</dbReference>
<dbReference type="EMBL" id="FWFD01000007">
    <property type="protein sequence ID" value="SLM84966.1"/>
    <property type="molecule type" value="Genomic_DNA"/>
</dbReference>
<evidence type="ECO:0000256" key="11">
    <source>
        <dbReference type="ARBA" id="ARBA00023136"/>
    </source>
</evidence>
<feature type="transmembrane region" description="Helical" evidence="12">
    <location>
        <begin position="54"/>
        <end position="72"/>
    </location>
</feature>
<feature type="transmembrane region" description="Helical" evidence="12">
    <location>
        <begin position="220"/>
        <end position="242"/>
    </location>
</feature>
<dbReference type="Proteomes" id="UP000195918">
    <property type="component" value="Unassembled WGS sequence"/>
</dbReference>
<evidence type="ECO:0000256" key="4">
    <source>
        <dbReference type="ARBA" id="ARBA00022475"/>
    </source>
</evidence>
<name>A0A1X6WMR5_9ENTE</name>
<comment type="subcellular location">
    <subcellularLocation>
        <location evidence="1">Cell membrane</location>
        <topology evidence="1">Multi-pass membrane protein</topology>
    </subcellularLocation>
</comment>
<dbReference type="GO" id="GO:0020037">
    <property type="term" value="F:heme binding"/>
    <property type="evidence" value="ECO:0007669"/>
    <property type="project" value="TreeGrafter"/>
</dbReference>
<dbReference type="PANTHER" id="PTHR30365:SF15">
    <property type="entry name" value="CYTOCHROME BD UBIQUINOL OXIDASE SUBUNIT 1"/>
    <property type="match status" value="1"/>
</dbReference>
<accession>A0A1X6WMR5</accession>
<reference evidence="14" key="1">
    <citation type="submission" date="2017-02" db="EMBL/GenBank/DDBJ databases">
        <authorList>
            <person name="Dridi B."/>
        </authorList>
    </citation>
    <scope>NUCLEOTIDE SEQUENCE [LARGE SCALE GENOMIC DNA]</scope>
    <source>
        <strain evidence="14">bH819</strain>
    </source>
</reference>
<evidence type="ECO:0000256" key="12">
    <source>
        <dbReference type="PIRNR" id="PIRNR006446"/>
    </source>
</evidence>
<keyword evidence="6 12" id="KW-0812">Transmembrane</keyword>
<proteinExistence type="inferred from homology"/>
<feature type="transmembrane region" description="Helical" evidence="12">
    <location>
        <begin position="369"/>
        <end position="390"/>
    </location>
</feature>
<dbReference type="AlphaFoldDB" id="A0A1X6WMR5"/>
<dbReference type="GO" id="GO:0016682">
    <property type="term" value="F:oxidoreductase activity, acting on diphenols and related substances as donors, oxygen as acceptor"/>
    <property type="evidence" value="ECO:0007669"/>
    <property type="project" value="TreeGrafter"/>
</dbReference>
<keyword evidence="5 12" id="KW-0349">Heme</keyword>
<evidence type="ECO:0000256" key="10">
    <source>
        <dbReference type="ARBA" id="ARBA00023004"/>
    </source>
</evidence>
<feature type="transmembrane region" description="Helical" evidence="12">
    <location>
        <begin position="419"/>
        <end position="440"/>
    </location>
</feature>
<dbReference type="PIRSF" id="PIRSF006446">
    <property type="entry name" value="Cyt_quinol_oxidase_1"/>
    <property type="match status" value="1"/>
</dbReference>
<feature type="transmembrane region" description="Helical" evidence="12">
    <location>
        <begin position="92"/>
        <end position="116"/>
    </location>
</feature>
<evidence type="ECO:0000256" key="8">
    <source>
        <dbReference type="ARBA" id="ARBA00022982"/>
    </source>
</evidence>
<keyword evidence="8 12" id="KW-0249">Electron transport</keyword>
<sequence length="470" mass="52889">MMDLVTLARFQFGMTTVFHFFFVPLSIGLAFSVAILETLYVVKKDEMYKDMAKFWGNIFLLSFAVGVVTGIIQEFQFGMNWSEYSRFMGDIFGAPLAVEALLAFFMESTFIGLWIFGWDKFNKKLHATFIWLVSIGTILSALWILAANSFMQNPVAYQINEATNRAELTSFFGLLKNHQLWLEFPHVVFGAFVTGGFVIAGCSAWKLMKKQDTKFFKKSMQFGLIIGLIGSVLTMGAGHAQMNAVANDHPMKFAAMEGIYDDTTGDSAPWNIIAGIDTKNQKTDWEIAVPAMLTILGGKDKFQGMDSVNADLHKQHDEKFGKEMDYYLPVKTLFWGFRFMAGFGTLMALMAIVGLLLLRKDKLQKMNWLLGLFVAGIAFPFISNSTGWIITEMGRAPWTVYGLFTIADSVSPSVTQGSLIFSNIVYFALFLFLGFVMVLYSKRYLKKGPYYVSPSEARKESIDPFSKEAF</sequence>
<evidence type="ECO:0000313" key="13">
    <source>
        <dbReference type="EMBL" id="SLM84966.1"/>
    </source>
</evidence>
<keyword evidence="14" id="KW-1185">Reference proteome</keyword>
<gene>
    <name evidence="13" type="ORF">FM121_02645</name>
</gene>
<evidence type="ECO:0000256" key="3">
    <source>
        <dbReference type="ARBA" id="ARBA00022448"/>
    </source>
</evidence>
<evidence type="ECO:0000256" key="1">
    <source>
        <dbReference type="ARBA" id="ARBA00004651"/>
    </source>
</evidence>
<keyword evidence="7 12" id="KW-0479">Metal-binding</keyword>
<dbReference type="GO" id="GO:0046872">
    <property type="term" value="F:metal ion binding"/>
    <property type="evidence" value="ECO:0007669"/>
    <property type="project" value="UniProtKB-UniRule"/>
</dbReference>
<dbReference type="GO" id="GO:0005886">
    <property type="term" value="C:plasma membrane"/>
    <property type="evidence" value="ECO:0007669"/>
    <property type="project" value="UniProtKB-SubCell"/>
</dbReference>
<keyword evidence="3 12" id="KW-0813">Transport</keyword>
<feature type="transmembrane region" description="Helical" evidence="12">
    <location>
        <begin position="333"/>
        <end position="357"/>
    </location>
</feature>
<dbReference type="GO" id="GO:0070069">
    <property type="term" value="C:cytochrome complex"/>
    <property type="evidence" value="ECO:0007669"/>
    <property type="project" value="UniProtKB-UniRule"/>
</dbReference>
<dbReference type="GO" id="GO:0019646">
    <property type="term" value="P:aerobic electron transport chain"/>
    <property type="evidence" value="ECO:0007669"/>
    <property type="project" value="InterPro"/>
</dbReference>
<feature type="transmembrane region" description="Helical" evidence="12">
    <location>
        <begin position="128"/>
        <end position="146"/>
    </location>
</feature>
<evidence type="ECO:0000256" key="7">
    <source>
        <dbReference type="ARBA" id="ARBA00022723"/>
    </source>
</evidence>
<dbReference type="Pfam" id="PF01654">
    <property type="entry name" value="Cyt_bd_oxida_I"/>
    <property type="match status" value="1"/>
</dbReference>
<keyword evidence="11 12" id="KW-0472">Membrane</keyword>
<feature type="transmembrane region" description="Helical" evidence="12">
    <location>
        <begin position="187"/>
        <end position="208"/>
    </location>
</feature>
<comment type="similarity">
    <text evidence="2 12">Belongs to the cytochrome ubiquinol oxidase subunit 1 family.</text>
</comment>
<protein>
    <submittedName>
        <fullName evidence="13">Cytochrome d ubiquinol oxidase subunit I</fullName>
        <ecNumber evidence="13">1.10.3.-</ecNumber>
    </submittedName>
</protein>
<evidence type="ECO:0000256" key="2">
    <source>
        <dbReference type="ARBA" id="ARBA00009819"/>
    </source>
</evidence>
<keyword evidence="9 12" id="KW-1133">Transmembrane helix</keyword>
<keyword evidence="10 12" id="KW-0408">Iron</keyword>
<dbReference type="EC" id="1.10.3.-" evidence="13"/>
<dbReference type="PANTHER" id="PTHR30365">
    <property type="entry name" value="CYTOCHROME D UBIQUINOL OXIDASE"/>
    <property type="match status" value="1"/>
</dbReference>
<evidence type="ECO:0000256" key="9">
    <source>
        <dbReference type="ARBA" id="ARBA00022989"/>
    </source>
</evidence>